<dbReference type="RefSeq" id="WP_344814037.1">
    <property type="nucleotide sequence ID" value="NZ_BAAAYX010000020.1"/>
</dbReference>
<protein>
    <submittedName>
        <fullName evidence="1">DUF3349 domain-containing protein</fullName>
    </submittedName>
</protein>
<organism evidence="1 2">
    <name type="scientific">Microlunatus aurantiacus</name>
    <dbReference type="NCBI Taxonomy" id="446786"/>
    <lineage>
        <taxon>Bacteria</taxon>
        <taxon>Bacillati</taxon>
        <taxon>Actinomycetota</taxon>
        <taxon>Actinomycetes</taxon>
        <taxon>Propionibacteriales</taxon>
        <taxon>Propionibacteriaceae</taxon>
        <taxon>Microlunatus</taxon>
    </lineage>
</organism>
<dbReference type="InterPro" id="IPR021784">
    <property type="entry name" value="DUF3349"/>
</dbReference>
<reference evidence="2" key="1">
    <citation type="journal article" date="2019" name="Int. J. Syst. Evol. Microbiol.">
        <title>The Global Catalogue of Microorganisms (GCM) 10K type strain sequencing project: providing services to taxonomists for standard genome sequencing and annotation.</title>
        <authorList>
            <consortium name="The Broad Institute Genomics Platform"/>
            <consortium name="The Broad Institute Genome Sequencing Center for Infectious Disease"/>
            <person name="Wu L."/>
            <person name="Ma J."/>
        </authorList>
    </citation>
    <scope>NUCLEOTIDE SEQUENCE [LARGE SCALE GENOMIC DNA]</scope>
    <source>
        <strain evidence="2">JCM 16548</strain>
    </source>
</reference>
<dbReference type="Gene3D" id="1.10.10.2390">
    <property type="match status" value="1"/>
</dbReference>
<dbReference type="Proteomes" id="UP001500051">
    <property type="component" value="Unassembled WGS sequence"/>
</dbReference>
<accession>A0ABP7E8Z9</accession>
<evidence type="ECO:0000313" key="1">
    <source>
        <dbReference type="EMBL" id="GAA3715098.1"/>
    </source>
</evidence>
<proteinExistence type="predicted"/>
<keyword evidence="2" id="KW-1185">Reference proteome</keyword>
<name>A0ABP7E8Z9_9ACTN</name>
<dbReference type="EMBL" id="BAAAYX010000020">
    <property type="protein sequence ID" value="GAA3715098.1"/>
    <property type="molecule type" value="Genomic_DNA"/>
</dbReference>
<comment type="caution">
    <text evidence="1">The sequence shown here is derived from an EMBL/GenBank/DDBJ whole genome shotgun (WGS) entry which is preliminary data.</text>
</comment>
<dbReference type="Pfam" id="PF11829">
    <property type="entry name" value="DUF3349"/>
    <property type="match status" value="1"/>
</dbReference>
<sequence>MPLPGFLGSIVSWLRAGYPEGVPESDYIPLLAVLSRRLSNDEVLAVTHELIESGELPVDNIDIGTVITRVTDELPREADVYRVRARLAAHGWPLSEPRAL</sequence>
<evidence type="ECO:0000313" key="2">
    <source>
        <dbReference type="Proteomes" id="UP001500051"/>
    </source>
</evidence>
<dbReference type="Gene3D" id="6.10.140.2080">
    <property type="match status" value="1"/>
</dbReference>
<gene>
    <name evidence="1" type="ORF">GCM10022204_38040</name>
</gene>